<dbReference type="Gene3D" id="3.40.1350.120">
    <property type="match status" value="1"/>
</dbReference>
<evidence type="ECO:0000313" key="1">
    <source>
        <dbReference type="EMBL" id="DAD70649.1"/>
    </source>
</evidence>
<proteinExistence type="predicted"/>
<dbReference type="EMBL" id="BK015869">
    <property type="protein sequence ID" value="DAD70649.1"/>
    <property type="molecule type" value="Genomic_DNA"/>
</dbReference>
<accession>A0A8S5LL30</accession>
<protein>
    <submittedName>
        <fullName evidence="1">Minor capsid protein</fullName>
    </submittedName>
</protein>
<organism evidence="1">
    <name type="scientific">Siphoviridae sp. ctvod4</name>
    <dbReference type="NCBI Taxonomy" id="2827595"/>
    <lineage>
        <taxon>Viruses</taxon>
        <taxon>Duplodnaviria</taxon>
        <taxon>Heunggongvirae</taxon>
        <taxon>Uroviricota</taxon>
        <taxon>Caudoviricetes</taxon>
    </lineage>
</organism>
<sequence>MNYDDQHRKHLMAYLQQIERLFYQLVGTAVFIALKTDYKELIASTLFSFATTKKGKSFEKELANFSNQLDQIIKQGIAKEWAFANIKQDNLLREGLTKYKNLEALETFKTRKIKDFTISDRVWDIAKKAQTELELALSVSLEEGKSAVQLSREIRNLLNNPTALFHRVRDKYGNLVLSKNAQNYHPGQGVYRSAYKNALRLASNEINVAYKSADWLRIQQNPDVVGFEVRLSPQHKVYDMCDELKGKYPKTFHFHGWHVGCKCHIVSILKTPDELIKELKADEELPPESSSNYISDVPKEYKQWVTDNKDRFKNWKTKPYFIEANRNDKDILQKLLEVSNPFQKSTYVVFEPFSPMIVEHLKRAGSNAKKQALLQEIIDDNRAKLIFQHETNGAKTVLFDLHKGKGESLNNTLAIAKALNEKGKSVALLPEYENISSADAIVHFKNKLVIADFKHSTTKKIGTLKADIEKGFLQSDNVVLQLENGNTDLFVQSIEELKRKGKRLGNMILMNKHNDILEISEKEFKLGKYRKLVKGFF</sequence>
<name>A0A8S5LL30_9CAUD</name>
<reference evidence="1" key="1">
    <citation type="journal article" date="2021" name="Proc. Natl. Acad. Sci. U.S.A.">
        <title>A Catalog of Tens of Thousands of Viruses from Human Metagenomes Reveals Hidden Associations with Chronic Diseases.</title>
        <authorList>
            <person name="Tisza M.J."/>
            <person name="Buck C.B."/>
        </authorList>
    </citation>
    <scope>NUCLEOTIDE SEQUENCE</scope>
    <source>
        <strain evidence="1">Ctvod4</strain>
    </source>
</reference>